<dbReference type="EMBL" id="QTTT01000001">
    <property type="protein sequence ID" value="REF00368.1"/>
    <property type="molecule type" value="Genomic_DNA"/>
</dbReference>
<sequence length="115" mass="12477">MTHYLAADLTFVPADPARDTDDEFDAFTDTIADELLELADVDPGIIDPDVTVRISDRWASVLMGIEADSEDDAFRLFSANLRAVLHAAGAGTAAWPVFKPSTKVPEVRRVPVTCS</sequence>
<dbReference type="AlphaFoldDB" id="A0A3D9SXS9"/>
<name>A0A3D9SXS9_9ACTN</name>
<dbReference type="Proteomes" id="UP000256661">
    <property type="component" value="Unassembled WGS sequence"/>
</dbReference>
<comment type="caution">
    <text evidence="1">The sequence shown here is derived from an EMBL/GenBank/DDBJ whole genome shotgun (WGS) entry which is preliminary data.</text>
</comment>
<keyword evidence="2" id="KW-1185">Reference proteome</keyword>
<accession>A0A3D9SXS9</accession>
<evidence type="ECO:0000313" key="2">
    <source>
        <dbReference type="Proteomes" id="UP000256661"/>
    </source>
</evidence>
<protein>
    <submittedName>
        <fullName evidence="1">Uncharacterized protein</fullName>
    </submittedName>
</protein>
<reference evidence="1 2" key="1">
    <citation type="submission" date="2018-08" db="EMBL/GenBank/DDBJ databases">
        <title>Sequencing the genomes of 1000 actinobacteria strains.</title>
        <authorList>
            <person name="Klenk H.-P."/>
        </authorList>
    </citation>
    <scope>NUCLEOTIDE SEQUENCE [LARGE SCALE GENOMIC DNA]</scope>
    <source>
        <strain evidence="1 2">DSM 43927</strain>
    </source>
</reference>
<proteinExistence type="predicted"/>
<organism evidence="1 2">
    <name type="scientific">Thermomonospora umbrina</name>
    <dbReference type="NCBI Taxonomy" id="111806"/>
    <lineage>
        <taxon>Bacteria</taxon>
        <taxon>Bacillati</taxon>
        <taxon>Actinomycetota</taxon>
        <taxon>Actinomycetes</taxon>
        <taxon>Streptosporangiales</taxon>
        <taxon>Thermomonosporaceae</taxon>
        <taxon>Thermomonospora</taxon>
    </lineage>
</organism>
<gene>
    <name evidence="1" type="ORF">DFJ69_5900</name>
</gene>
<dbReference type="RefSeq" id="WP_245974623.1">
    <property type="nucleotide sequence ID" value="NZ_QTTT01000001.1"/>
</dbReference>
<evidence type="ECO:0000313" key="1">
    <source>
        <dbReference type="EMBL" id="REF00368.1"/>
    </source>
</evidence>